<dbReference type="Pfam" id="PF04222">
    <property type="entry name" value="DUF416"/>
    <property type="match status" value="1"/>
</dbReference>
<gene>
    <name evidence="1" type="ORF">HMPREF9952_2333</name>
</gene>
<accession>F9Q6R8</accession>
<dbReference type="Proteomes" id="UP000006235">
    <property type="component" value="Unassembled WGS sequence"/>
</dbReference>
<dbReference type="PROSITE" id="PS51257">
    <property type="entry name" value="PROKAR_LIPOPROTEIN"/>
    <property type="match status" value="1"/>
</dbReference>
<dbReference type="AlphaFoldDB" id="F9Q6R8"/>
<dbReference type="InterPro" id="IPR007338">
    <property type="entry name" value="DUF416"/>
</dbReference>
<sequence>MRNPIHKRLENLAAWQHLTFMACLCERMAPNFALFCQMTEQPQAAKVFNNVLGLVWESLTVKGAKINFENQLEKLEGIIPDVNQYDFFGVVPALDACEALGELLHAVIAGEYLEKSVRVSQISLTTVVSLLETENDREFSPDELKDNELIESELDLQWQIYRLLKDCEERDIALINELRNELRAEGISNIGIKNNQ</sequence>
<dbReference type="STRING" id="1035188.HMPREF9952_2333"/>
<keyword evidence="1" id="KW-0449">Lipoprotein</keyword>
<evidence type="ECO:0000313" key="2">
    <source>
        <dbReference type="Proteomes" id="UP000006235"/>
    </source>
</evidence>
<evidence type="ECO:0000313" key="1">
    <source>
        <dbReference type="EMBL" id="EGV07287.1"/>
    </source>
</evidence>
<protein>
    <submittedName>
        <fullName evidence="1">Putative lipoprotein</fullName>
    </submittedName>
</protein>
<name>F9Q6R8_9PAST</name>
<dbReference type="EMBL" id="AFUV01000004">
    <property type="protein sequence ID" value="EGV07287.1"/>
    <property type="molecule type" value="Genomic_DNA"/>
</dbReference>
<dbReference type="Gene3D" id="1.20.1590.10">
    <property type="entry name" value="YP_001051499.1 domain like"/>
    <property type="match status" value="1"/>
</dbReference>
<proteinExistence type="predicted"/>
<comment type="caution">
    <text evidence="1">The sequence shown here is derived from an EMBL/GenBank/DDBJ whole genome shotgun (WGS) entry which is preliminary data.</text>
</comment>
<dbReference type="RefSeq" id="WP_007241684.1">
    <property type="nucleotide sequence ID" value="NZ_AFUV01000004.1"/>
</dbReference>
<organism evidence="1 2">
    <name type="scientific">Haemophilus pittmaniae HK 85</name>
    <dbReference type="NCBI Taxonomy" id="1035188"/>
    <lineage>
        <taxon>Bacteria</taxon>
        <taxon>Pseudomonadati</taxon>
        <taxon>Pseudomonadota</taxon>
        <taxon>Gammaproteobacteria</taxon>
        <taxon>Pasteurellales</taxon>
        <taxon>Pasteurellaceae</taxon>
        <taxon>Haemophilus</taxon>
    </lineage>
</organism>
<reference evidence="1 2" key="1">
    <citation type="submission" date="2011-07" db="EMBL/GenBank/DDBJ databases">
        <authorList>
            <person name="Harkins D.M."/>
            <person name="Madupu R."/>
            <person name="Durkin A.S."/>
            <person name="Torralba M."/>
            <person name="Methe B."/>
            <person name="Sutton G.G."/>
            <person name="Nelson K.E."/>
        </authorList>
    </citation>
    <scope>NUCLEOTIDE SEQUENCE [LARGE SCALE GENOMIC DNA]</scope>
    <source>
        <strain evidence="1 2">HK 85</strain>
    </source>
</reference>
<dbReference type="InterPro" id="IPR023381">
    <property type="entry name" value="YP001051499.1-like_dom_sf"/>
</dbReference>